<accession>X1D9M1</accession>
<dbReference type="InterPro" id="IPR027054">
    <property type="entry name" value="ALG2"/>
</dbReference>
<organism evidence="3">
    <name type="scientific">marine sediment metagenome</name>
    <dbReference type="NCBI Taxonomy" id="412755"/>
    <lineage>
        <taxon>unclassified sequences</taxon>
        <taxon>metagenomes</taxon>
        <taxon>ecological metagenomes</taxon>
    </lineage>
</organism>
<dbReference type="SUPFAM" id="SSF53756">
    <property type="entry name" value="UDP-Glycosyltransferase/glycogen phosphorylase"/>
    <property type="match status" value="1"/>
</dbReference>
<dbReference type="EMBL" id="BART01021563">
    <property type="protein sequence ID" value="GAH01784.1"/>
    <property type="molecule type" value="Genomic_DNA"/>
</dbReference>
<keyword evidence="1" id="KW-0808">Transferase</keyword>
<proteinExistence type="predicted"/>
<evidence type="ECO:0000259" key="2">
    <source>
        <dbReference type="Pfam" id="PF00534"/>
    </source>
</evidence>
<dbReference type="AlphaFoldDB" id="X1D9M1"/>
<name>X1D9M1_9ZZZZ</name>
<gene>
    <name evidence="3" type="ORF">S01H4_39739</name>
</gene>
<dbReference type="GO" id="GO:0012505">
    <property type="term" value="C:endomembrane system"/>
    <property type="evidence" value="ECO:0007669"/>
    <property type="project" value="TreeGrafter"/>
</dbReference>
<protein>
    <recommendedName>
        <fullName evidence="2">Glycosyl transferase family 1 domain-containing protein</fullName>
    </recommendedName>
</protein>
<dbReference type="Pfam" id="PF00534">
    <property type="entry name" value="Glycos_transf_1"/>
    <property type="match status" value="1"/>
</dbReference>
<evidence type="ECO:0000256" key="1">
    <source>
        <dbReference type="ARBA" id="ARBA00022679"/>
    </source>
</evidence>
<reference evidence="3" key="1">
    <citation type="journal article" date="2014" name="Front. Microbiol.">
        <title>High frequency of phylogenetically diverse reductive dehalogenase-homologous genes in deep subseafloor sedimentary metagenomes.</title>
        <authorList>
            <person name="Kawai M."/>
            <person name="Futagami T."/>
            <person name="Toyoda A."/>
            <person name="Takaki Y."/>
            <person name="Nishi S."/>
            <person name="Hori S."/>
            <person name="Arai W."/>
            <person name="Tsubouchi T."/>
            <person name="Morono Y."/>
            <person name="Uchiyama I."/>
            <person name="Ito T."/>
            <person name="Fujiyama A."/>
            <person name="Inagaki F."/>
            <person name="Takami H."/>
        </authorList>
    </citation>
    <scope>NUCLEOTIDE SEQUENCE</scope>
    <source>
        <strain evidence="3">Expedition CK06-06</strain>
    </source>
</reference>
<dbReference type="GO" id="GO:0004378">
    <property type="term" value="F:GDP-Man:Man(1)GlcNAc(2)-PP-Dol alpha-1,3-mannosyltransferase activity"/>
    <property type="evidence" value="ECO:0007669"/>
    <property type="project" value="InterPro"/>
</dbReference>
<dbReference type="PANTHER" id="PTHR45918:SF1">
    <property type="entry name" value="ALPHA-1,3_1,6-MANNOSYLTRANSFERASE ALG2"/>
    <property type="match status" value="1"/>
</dbReference>
<dbReference type="InterPro" id="IPR001296">
    <property type="entry name" value="Glyco_trans_1"/>
</dbReference>
<dbReference type="Gene3D" id="3.40.50.2000">
    <property type="entry name" value="Glycogen Phosphorylase B"/>
    <property type="match status" value="1"/>
</dbReference>
<comment type="caution">
    <text evidence="3">The sequence shown here is derived from an EMBL/GenBank/DDBJ whole genome shotgun (WGS) entry which is preliminary data.</text>
</comment>
<sequence length="121" mass="13764">MGKVTDEELIKLCGRCRVLIFPGEEDFGITPLEAQASGRPVIAYAKGGSLETIIDGKTGVLFKENNPRSLLKAIEQFIEIEDRFDKKIIRENALRFSAEIFKEKIKTFIDEKYSEHTNKNI</sequence>
<evidence type="ECO:0000313" key="3">
    <source>
        <dbReference type="EMBL" id="GAH01784.1"/>
    </source>
</evidence>
<dbReference type="PANTHER" id="PTHR45918">
    <property type="entry name" value="ALPHA-1,3/1,6-MANNOSYLTRANSFERASE ALG2"/>
    <property type="match status" value="1"/>
</dbReference>
<feature type="domain" description="Glycosyl transferase family 1" evidence="2">
    <location>
        <begin position="2"/>
        <end position="88"/>
    </location>
</feature>